<sequence>MVKYLRGLGARLPYPLFTPPRLRLCNQRYMDAMWGKKHSVSDVLLEAFDSHVAHLLLELHPLSRTFLRSPDVVDVVHVSPIRGLNLEAVHLHSRGMSVEIHLEKQPQSTQQGSSPNAPVIGSLVYCESMALDHALTNIALLTYAEVDDIKSTHIDKRK</sequence>
<evidence type="ECO:0000313" key="2">
    <source>
        <dbReference type="Proteomes" id="UP001153148"/>
    </source>
</evidence>
<protein>
    <submittedName>
        <fullName evidence="1">Uncharacterized protein</fullName>
    </submittedName>
</protein>
<evidence type="ECO:0000313" key="1">
    <source>
        <dbReference type="EMBL" id="CAG2055743.1"/>
    </source>
</evidence>
<dbReference type="Proteomes" id="UP001153148">
    <property type="component" value="Unassembled WGS sequence"/>
</dbReference>
<comment type="caution">
    <text evidence="1">The sequence shown here is derived from an EMBL/GenBank/DDBJ whole genome shotgun (WGS) entry which is preliminary data.</text>
</comment>
<gene>
    <name evidence="1" type="ORF">TPAB3V08_LOCUS2743</name>
</gene>
<name>A0ABN7NRG3_TIMPD</name>
<reference evidence="1" key="1">
    <citation type="submission" date="2021-03" db="EMBL/GenBank/DDBJ databases">
        <authorList>
            <person name="Tran Van P."/>
        </authorList>
    </citation>
    <scope>NUCLEOTIDE SEQUENCE</scope>
</reference>
<proteinExistence type="predicted"/>
<keyword evidence="2" id="KW-1185">Reference proteome</keyword>
<organism evidence="1 2">
    <name type="scientific">Timema podura</name>
    <name type="common">Walking stick</name>
    <dbReference type="NCBI Taxonomy" id="61482"/>
    <lineage>
        <taxon>Eukaryota</taxon>
        <taxon>Metazoa</taxon>
        <taxon>Ecdysozoa</taxon>
        <taxon>Arthropoda</taxon>
        <taxon>Hexapoda</taxon>
        <taxon>Insecta</taxon>
        <taxon>Pterygota</taxon>
        <taxon>Neoptera</taxon>
        <taxon>Polyneoptera</taxon>
        <taxon>Phasmatodea</taxon>
        <taxon>Timematodea</taxon>
        <taxon>Timematoidea</taxon>
        <taxon>Timematidae</taxon>
        <taxon>Timema</taxon>
    </lineage>
</organism>
<dbReference type="EMBL" id="CAJPIN010002853">
    <property type="protein sequence ID" value="CAG2055743.1"/>
    <property type="molecule type" value="Genomic_DNA"/>
</dbReference>
<accession>A0ABN7NRG3</accession>